<proteinExistence type="predicted"/>
<accession>A0A4S2CY60</accession>
<dbReference type="AlphaFoldDB" id="A0A4S2CY60"/>
<dbReference type="EMBL" id="SRYW01000008">
    <property type="protein sequence ID" value="TGY33969.1"/>
    <property type="molecule type" value="Genomic_DNA"/>
</dbReference>
<sequence length="132" mass="13817">MRRQWMVMGDLTSSSGRVITGSPFTDIEGLAVARVGDRAACPLHDGIFPIVQGDPTLLIDGQPVALHGHRIACGCQLLSTRQTLVYVEDDLGESRSAAPAVPPVAAPFDKPAVCLPCLLAAAFNGSPLLARA</sequence>
<dbReference type="OrthoDB" id="6033383at2"/>
<protein>
    <submittedName>
        <fullName evidence="1">PAAR domain-containing protein</fullName>
    </submittedName>
</protein>
<comment type="caution">
    <text evidence="1">The sequence shown here is derived from an EMBL/GenBank/DDBJ whole genome shotgun (WGS) entry which is preliminary data.</text>
</comment>
<reference evidence="1 2" key="1">
    <citation type="submission" date="2019-04" db="EMBL/GenBank/DDBJ databases">
        <title>Microbes associate with the intestines of laboratory mice.</title>
        <authorList>
            <person name="Navarre W."/>
            <person name="Wong E."/>
            <person name="Huang K."/>
            <person name="Tropini C."/>
            <person name="Ng K."/>
            <person name="Yu B."/>
        </authorList>
    </citation>
    <scope>NUCLEOTIDE SEQUENCE [LARGE SCALE GENOMIC DNA]</scope>
    <source>
        <strain evidence="1 2">NM62_B4-13</strain>
    </source>
</reference>
<evidence type="ECO:0000313" key="1">
    <source>
        <dbReference type="EMBL" id="TGY33969.1"/>
    </source>
</evidence>
<name>A0A4S2CY60_STEMA</name>
<dbReference type="CDD" id="cd14744">
    <property type="entry name" value="PAAR_CT_2"/>
    <property type="match status" value="1"/>
</dbReference>
<gene>
    <name evidence="1" type="ORF">E5352_10785</name>
</gene>
<evidence type="ECO:0000313" key="2">
    <source>
        <dbReference type="Proteomes" id="UP000306631"/>
    </source>
</evidence>
<dbReference type="Pfam" id="PF05488">
    <property type="entry name" value="PAAR_motif"/>
    <property type="match status" value="1"/>
</dbReference>
<dbReference type="Gene3D" id="2.60.200.60">
    <property type="match status" value="1"/>
</dbReference>
<organism evidence="1 2">
    <name type="scientific">Stenotrophomonas maltophilia</name>
    <name type="common">Pseudomonas maltophilia</name>
    <name type="synonym">Xanthomonas maltophilia</name>
    <dbReference type="NCBI Taxonomy" id="40324"/>
    <lineage>
        <taxon>Bacteria</taxon>
        <taxon>Pseudomonadati</taxon>
        <taxon>Pseudomonadota</taxon>
        <taxon>Gammaproteobacteria</taxon>
        <taxon>Lysobacterales</taxon>
        <taxon>Lysobacteraceae</taxon>
        <taxon>Stenotrophomonas</taxon>
        <taxon>Stenotrophomonas maltophilia group</taxon>
    </lineage>
</organism>
<dbReference type="Proteomes" id="UP000306631">
    <property type="component" value="Unassembled WGS sequence"/>
</dbReference>
<dbReference type="InterPro" id="IPR008727">
    <property type="entry name" value="PAAR_motif"/>
</dbReference>